<dbReference type="SMART" id="SM00267">
    <property type="entry name" value="GGDEF"/>
    <property type="match status" value="1"/>
</dbReference>
<dbReference type="GO" id="GO:0052621">
    <property type="term" value="F:diguanylate cyclase activity"/>
    <property type="evidence" value="ECO:0007669"/>
    <property type="project" value="UniProtKB-EC"/>
</dbReference>
<feature type="domain" description="GGDEF" evidence="5">
    <location>
        <begin position="64"/>
        <end position="195"/>
    </location>
</feature>
<comment type="cofactor">
    <cofactor evidence="1">
        <name>Mg(2+)</name>
        <dbReference type="ChEBI" id="CHEBI:18420"/>
    </cofactor>
</comment>
<reference evidence="6 7" key="1">
    <citation type="submission" date="2019-10" db="EMBL/GenBank/DDBJ databases">
        <authorList>
            <person name="Karimi E."/>
        </authorList>
    </citation>
    <scope>NUCLEOTIDE SEQUENCE [LARGE SCALE GENOMIC DNA]</scope>
    <source>
        <strain evidence="6">Pantoea sp. 111</strain>
    </source>
</reference>
<organism evidence="6 7">
    <name type="scientific">Pantoea brenneri</name>
    <dbReference type="NCBI Taxonomy" id="472694"/>
    <lineage>
        <taxon>Bacteria</taxon>
        <taxon>Pseudomonadati</taxon>
        <taxon>Pseudomonadota</taxon>
        <taxon>Gammaproteobacteria</taxon>
        <taxon>Enterobacterales</taxon>
        <taxon>Erwiniaceae</taxon>
        <taxon>Pantoea</taxon>
    </lineage>
</organism>
<dbReference type="EMBL" id="CABWMH010000008">
    <property type="protein sequence ID" value="VXB53872.1"/>
    <property type="molecule type" value="Genomic_DNA"/>
</dbReference>
<dbReference type="PROSITE" id="PS50887">
    <property type="entry name" value="GGDEF"/>
    <property type="match status" value="1"/>
</dbReference>
<protein>
    <recommendedName>
        <fullName evidence="3">diguanylate cyclase</fullName>
        <ecNumber evidence="3">2.7.7.65</ecNumber>
    </recommendedName>
</protein>
<dbReference type="GO" id="GO:1902201">
    <property type="term" value="P:negative regulation of bacterial-type flagellum-dependent cell motility"/>
    <property type="evidence" value="ECO:0007669"/>
    <property type="project" value="TreeGrafter"/>
</dbReference>
<dbReference type="NCBIfam" id="TIGR00254">
    <property type="entry name" value="GGDEF"/>
    <property type="match status" value="1"/>
</dbReference>
<dbReference type="InterPro" id="IPR029787">
    <property type="entry name" value="Nucleotide_cyclase"/>
</dbReference>
<dbReference type="SUPFAM" id="SSF55073">
    <property type="entry name" value="Nucleotide cyclase"/>
    <property type="match status" value="1"/>
</dbReference>
<comment type="caution">
    <text evidence="6">The sequence shown here is derived from an EMBL/GenBank/DDBJ whole genome shotgun (WGS) entry which is preliminary data.</text>
</comment>
<evidence type="ECO:0000313" key="6">
    <source>
        <dbReference type="EMBL" id="VXB53872.1"/>
    </source>
</evidence>
<evidence type="ECO:0000256" key="1">
    <source>
        <dbReference type="ARBA" id="ARBA00001946"/>
    </source>
</evidence>
<dbReference type="PANTHER" id="PTHR45138:SF9">
    <property type="entry name" value="DIGUANYLATE CYCLASE DGCM-RELATED"/>
    <property type="match status" value="1"/>
</dbReference>
<dbReference type="InterPro" id="IPR043128">
    <property type="entry name" value="Rev_trsase/Diguanyl_cyclase"/>
</dbReference>
<keyword evidence="6" id="KW-0548">Nucleotidyltransferase</keyword>
<dbReference type="InterPro" id="IPR050469">
    <property type="entry name" value="Diguanylate_Cyclase"/>
</dbReference>
<comment type="catalytic activity">
    <reaction evidence="4">
        <text>2 GTP = 3',3'-c-di-GMP + 2 diphosphate</text>
        <dbReference type="Rhea" id="RHEA:24898"/>
        <dbReference type="ChEBI" id="CHEBI:33019"/>
        <dbReference type="ChEBI" id="CHEBI:37565"/>
        <dbReference type="ChEBI" id="CHEBI:58805"/>
        <dbReference type="EC" id="2.7.7.65"/>
    </reaction>
</comment>
<evidence type="ECO:0000313" key="7">
    <source>
        <dbReference type="Proteomes" id="UP000433737"/>
    </source>
</evidence>
<comment type="pathway">
    <text evidence="2">Purine metabolism; 3',5'-cyclic di-GMP biosynthesis.</text>
</comment>
<dbReference type="FunFam" id="3.30.70.270:FF:000001">
    <property type="entry name" value="Diguanylate cyclase domain protein"/>
    <property type="match status" value="1"/>
</dbReference>
<dbReference type="GO" id="GO:0043709">
    <property type="term" value="P:cell adhesion involved in single-species biofilm formation"/>
    <property type="evidence" value="ECO:0007669"/>
    <property type="project" value="TreeGrafter"/>
</dbReference>
<name>A0AAX3J475_9GAMM</name>
<proteinExistence type="predicted"/>
<dbReference type="Gene3D" id="3.30.70.270">
    <property type="match status" value="1"/>
</dbReference>
<dbReference type="EC" id="2.7.7.65" evidence="3"/>
<evidence type="ECO:0000256" key="4">
    <source>
        <dbReference type="ARBA" id="ARBA00034247"/>
    </source>
</evidence>
<dbReference type="InterPro" id="IPR000160">
    <property type="entry name" value="GGDEF_dom"/>
</dbReference>
<dbReference type="Proteomes" id="UP000433737">
    <property type="component" value="Unassembled WGS sequence"/>
</dbReference>
<accession>A0AAX3J475</accession>
<dbReference type="PANTHER" id="PTHR45138">
    <property type="entry name" value="REGULATORY COMPONENTS OF SENSORY TRANSDUCTION SYSTEM"/>
    <property type="match status" value="1"/>
</dbReference>
<gene>
    <name evidence="6" type="ORF">PANT111_160027</name>
</gene>
<dbReference type="GO" id="GO:0005886">
    <property type="term" value="C:plasma membrane"/>
    <property type="evidence" value="ECO:0007669"/>
    <property type="project" value="TreeGrafter"/>
</dbReference>
<evidence type="ECO:0000256" key="2">
    <source>
        <dbReference type="ARBA" id="ARBA00004665"/>
    </source>
</evidence>
<dbReference type="AlphaFoldDB" id="A0AAX3J475"/>
<evidence type="ECO:0000256" key="3">
    <source>
        <dbReference type="ARBA" id="ARBA00012528"/>
    </source>
</evidence>
<dbReference type="CDD" id="cd01949">
    <property type="entry name" value="GGDEF"/>
    <property type="match status" value="1"/>
</dbReference>
<dbReference type="Pfam" id="PF00990">
    <property type="entry name" value="GGDEF"/>
    <property type="match status" value="1"/>
</dbReference>
<sequence>MEIGGISAWYFEAAQVKRALLTGIGLVQDKIGRLNSEAQTDPLTQLLNRRGLNAVLDYYQTLRQPFSVLALDIDHFKNVNDSWGHDVGDRVIQQVASTLRASARQSDVVCRNGGEEFLMLLPGTPLEEALIIAERVRLGIAEAWLTDVGRITLSIGVSAWNGQQDVSLEASLKQADAALYQAKNSGRNCVIAAPVS</sequence>
<evidence type="ECO:0000259" key="5">
    <source>
        <dbReference type="PROSITE" id="PS50887"/>
    </source>
</evidence>
<keyword evidence="6" id="KW-0808">Transferase</keyword>